<evidence type="ECO:0000256" key="17">
    <source>
        <dbReference type="ARBA" id="ARBA00048605"/>
    </source>
</evidence>
<dbReference type="PhylomeDB" id="Q54CH4"/>
<dbReference type="SUPFAM" id="SSF48225">
    <property type="entry name" value="Seven-hairpin glycosidases"/>
    <property type="match status" value="1"/>
</dbReference>
<evidence type="ECO:0000256" key="4">
    <source>
        <dbReference type="ARBA" id="ARBA00007658"/>
    </source>
</evidence>
<evidence type="ECO:0000256" key="18">
    <source>
        <dbReference type="PIRSR" id="PIRSR601382-1"/>
    </source>
</evidence>
<comment type="catalytic activity">
    <reaction evidence="17">
        <text>N(4)-(alpha-D-Man-(1-&gt;2)-alpha-D-Man-(1-&gt;2)-alpha-D-Man-(1-&gt;3)-[alpha-D-Man-(1-&gt;2)-alpha-D-Man-(1-&gt;3)-[alpha-D-Man-(1-&gt;2)-alpha-D-Man-(1-&gt;6)]-alpha-D-Man-(1-&gt;6)]-beta-D-Man-(1-&gt;4)-beta-D-GlcNAc-(1-&gt;4)-beta-D-GlcNAc)-L-asparaginyl-[protein] (N-glucan mannose isomer 9A1,2,3B1,2,3) + 4 H2O = N(4)-(alpha-D-Man-(1-&gt;3)-[alpha-D-Man-(1-&gt;3)-[alpha-D-Man-(1-&gt;6)]-alpha-D-Man-(1-&gt;6)]-beta-D-Man-(1-&gt;4)-beta-D-GlcNAc-(1-&gt;4)-beta-D-GlcNAc)-L-asparaginyl-[protein] (N-glucan mannose isomer 5A1,2) + 4 beta-D-mannose</text>
        <dbReference type="Rhea" id="RHEA:56008"/>
        <dbReference type="Rhea" id="RHEA-COMP:14356"/>
        <dbReference type="Rhea" id="RHEA-COMP:14367"/>
        <dbReference type="ChEBI" id="CHEBI:15377"/>
        <dbReference type="ChEBI" id="CHEBI:28563"/>
        <dbReference type="ChEBI" id="CHEBI:59087"/>
        <dbReference type="ChEBI" id="CHEBI:139493"/>
        <dbReference type="EC" id="3.2.1.113"/>
    </reaction>
</comment>
<keyword evidence="8 19" id="KW-0106">Calcium</keyword>
<gene>
    <name evidence="23" type="ORF">DDB_G0292918</name>
</gene>
<comment type="similarity">
    <text evidence="4 21">Belongs to the glycosyl hydrolase 47 family.</text>
</comment>
<evidence type="ECO:0000256" key="6">
    <source>
        <dbReference type="ARBA" id="ARBA00022723"/>
    </source>
</evidence>
<keyword evidence="7 21" id="KW-0378">Hydrolase</keyword>
<dbReference type="VEuPathDB" id="AmoebaDB:DDB_G0292918"/>
<dbReference type="GO" id="GO:0005975">
    <property type="term" value="P:carbohydrate metabolic process"/>
    <property type="evidence" value="ECO:0007669"/>
    <property type="project" value="InterPro"/>
</dbReference>
<dbReference type="GO" id="GO:0005509">
    <property type="term" value="F:calcium ion binding"/>
    <property type="evidence" value="ECO:0007669"/>
    <property type="project" value="InterPro"/>
</dbReference>
<evidence type="ECO:0000256" key="5">
    <source>
        <dbReference type="ARBA" id="ARBA00022692"/>
    </source>
</evidence>
<evidence type="ECO:0000256" key="21">
    <source>
        <dbReference type="RuleBase" id="RU361193"/>
    </source>
</evidence>
<feature type="active site" evidence="18">
    <location>
        <position position="479"/>
    </location>
</feature>
<keyword evidence="15 21" id="KW-0326">Glycosidase</keyword>
<evidence type="ECO:0000256" key="15">
    <source>
        <dbReference type="ARBA" id="ARBA00023295"/>
    </source>
</evidence>
<dbReference type="GO" id="GO:0005783">
    <property type="term" value="C:endoplasmic reticulum"/>
    <property type="evidence" value="ECO:0000318"/>
    <property type="project" value="GO_Central"/>
</dbReference>
<dbReference type="GeneID" id="8628961"/>
<reference evidence="23 24" key="1">
    <citation type="journal article" date="2005" name="Nature">
        <title>The genome of the social amoeba Dictyostelium discoideum.</title>
        <authorList>
            <consortium name="The Dictyostelium discoideum Sequencing Consortium"/>
            <person name="Eichinger L."/>
            <person name="Pachebat J.A."/>
            <person name="Glockner G."/>
            <person name="Rajandream M.A."/>
            <person name="Sucgang R."/>
            <person name="Berriman M."/>
            <person name="Song J."/>
            <person name="Olsen R."/>
            <person name="Szafranski K."/>
            <person name="Xu Q."/>
            <person name="Tunggal B."/>
            <person name="Kummerfeld S."/>
            <person name="Madera M."/>
            <person name="Konfortov B.A."/>
            <person name="Rivero F."/>
            <person name="Bankier A.T."/>
            <person name="Lehmann R."/>
            <person name="Hamlin N."/>
            <person name="Davies R."/>
            <person name="Gaudet P."/>
            <person name="Fey P."/>
            <person name="Pilcher K."/>
            <person name="Chen G."/>
            <person name="Saunders D."/>
            <person name="Sodergren E."/>
            <person name="Davis P."/>
            <person name="Kerhornou A."/>
            <person name="Nie X."/>
            <person name="Hall N."/>
            <person name="Anjard C."/>
            <person name="Hemphill L."/>
            <person name="Bason N."/>
            <person name="Farbrother P."/>
            <person name="Desany B."/>
            <person name="Just E."/>
            <person name="Morio T."/>
            <person name="Rost R."/>
            <person name="Churcher C."/>
            <person name="Cooper J."/>
            <person name="Haydock S."/>
            <person name="van Driessche N."/>
            <person name="Cronin A."/>
            <person name="Goodhead I."/>
            <person name="Muzny D."/>
            <person name="Mourier T."/>
            <person name="Pain A."/>
            <person name="Lu M."/>
            <person name="Harper D."/>
            <person name="Lindsay R."/>
            <person name="Hauser H."/>
            <person name="James K."/>
            <person name="Quiles M."/>
            <person name="Madan Babu M."/>
            <person name="Saito T."/>
            <person name="Buchrieser C."/>
            <person name="Wardroper A."/>
            <person name="Felder M."/>
            <person name="Thangavelu M."/>
            <person name="Johnson D."/>
            <person name="Knights A."/>
            <person name="Loulseged H."/>
            <person name="Mungall K."/>
            <person name="Oliver K."/>
            <person name="Price C."/>
            <person name="Quail M.A."/>
            <person name="Urushihara H."/>
            <person name="Hernandez J."/>
            <person name="Rabbinowitsch E."/>
            <person name="Steffen D."/>
            <person name="Sanders M."/>
            <person name="Ma J."/>
            <person name="Kohara Y."/>
            <person name="Sharp S."/>
            <person name="Simmonds M."/>
            <person name="Spiegler S."/>
            <person name="Tivey A."/>
            <person name="Sugano S."/>
            <person name="White B."/>
            <person name="Walker D."/>
            <person name="Woodward J."/>
            <person name="Winckler T."/>
            <person name="Tanaka Y."/>
            <person name="Shaulsky G."/>
            <person name="Schleicher M."/>
            <person name="Weinstock G."/>
            <person name="Rosenthal A."/>
            <person name="Cox E.C."/>
            <person name="Chisholm R.L."/>
            <person name="Gibbs R."/>
            <person name="Loomis W.F."/>
            <person name="Platzer M."/>
            <person name="Kay R.R."/>
            <person name="Williams J."/>
            <person name="Dear P.H."/>
            <person name="Noegel A.A."/>
            <person name="Barrell B."/>
            <person name="Kuspa A."/>
        </authorList>
    </citation>
    <scope>NUCLEOTIDE SEQUENCE [LARGE SCALE GENOMIC DNA]</scope>
    <source>
        <strain evidence="23 24">AX4</strain>
    </source>
</reference>
<evidence type="ECO:0000256" key="3">
    <source>
        <dbReference type="ARBA" id="ARBA00004922"/>
    </source>
</evidence>
<dbReference type="InterPro" id="IPR012341">
    <property type="entry name" value="6hp_glycosidase-like_sf"/>
</dbReference>
<dbReference type="OMA" id="DTCVWAY"/>
<dbReference type="dictyBase" id="DDB_G0292918"/>
<keyword evidence="13 20" id="KW-1015">Disulfide bond</keyword>
<feature type="active site" evidence="18">
    <location>
        <position position="340"/>
    </location>
</feature>
<dbReference type="PRINTS" id="PR00747">
    <property type="entry name" value="GLYHDRLASE47"/>
</dbReference>
<name>Q54CH4_DICDI</name>
<dbReference type="EMBL" id="AAFI02000197">
    <property type="protein sequence ID" value="EAL61008.1"/>
    <property type="molecule type" value="Genomic_DNA"/>
</dbReference>
<keyword evidence="24" id="KW-1185">Reference proteome</keyword>
<dbReference type="eggNOG" id="KOG2204">
    <property type="taxonomic scope" value="Eukaryota"/>
</dbReference>
<evidence type="ECO:0000256" key="19">
    <source>
        <dbReference type="PIRSR" id="PIRSR601382-2"/>
    </source>
</evidence>
<accession>Q54CH4</accession>
<evidence type="ECO:0000256" key="14">
    <source>
        <dbReference type="ARBA" id="ARBA00023180"/>
    </source>
</evidence>
<evidence type="ECO:0000256" key="1">
    <source>
        <dbReference type="ARBA" id="ARBA00001913"/>
    </source>
</evidence>
<dbReference type="GO" id="GO:0036503">
    <property type="term" value="P:ERAD pathway"/>
    <property type="evidence" value="ECO:0000318"/>
    <property type="project" value="GO_Central"/>
</dbReference>
<comment type="caution">
    <text evidence="23">The sequence shown here is derived from an EMBL/GenBank/DDBJ whole genome shotgun (WGS) entry which is preliminary data.</text>
</comment>
<dbReference type="PaxDb" id="44689-DDB0238228"/>
<proteinExistence type="inferred from homology"/>
<feature type="transmembrane region" description="Helical" evidence="22">
    <location>
        <begin position="9"/>
        <end position="28"/>
    </location>
</feature>
<keyword evidence="6 19" id="KW-0479">Metal-binding</keyword>
<comment type="catalytic activity">
    <reaction evidence="16">
        <text>N(4)-(alpha-D-Man-(1-&gt;2)-alpha-D-Man-(1-&gt;2)-alpha-D-Man-(1-&gt;3)-[alpha-D-Man-(1-&gt;3)-[alpha-D-Man-(1-&gt;2)-alpha-D-Man-(1-&gt;6)]-alpha-D-Man-(1-&gt;6)]-beta-D-Man-(1-&gt;4)-beta-D-GlcNAc-(1-&gt;4)-beta-D-GlcNAc)-L-asparaginyl-[protein] (N-glucan mannose isomer 8A1,2,3B1,3) + 3 H2O = N(4)-(alpha-D-Man-(1-&gt;3)-[alpha-D-Man-(1-&gt;3)-[alpha-D-Man-(1-&gt;6)]-alpha-D-Man-(1-&gt;6)]-beta-D-Man-(1-&gt;4)-beta-D-GlcNAc-(1-&gt;4)-beta-D-GlcNAc)-L-asparaginyl-[protein] (N-glucan mannose isomer 5A1,2) + 3 beta-D-mannose</text>
        <dbReference type="Rhea" id="RHEA:56028"/>
        <dbReference type="Rhea" id="RHEA-COMP:14358"/>
        <dbReference type="Rhea" id="RHEA-COMP:14367"/>
        <dbReference type="ChEBI" id="CHEBI:15377"/>
        <dbReference type="ChEBI" id="CHEBI:28563"/>
        <dbReference type="ChEBI" id="CHEBI:59087"/>
        <dbReference type="ChEBI" id="CHEBI:60628"/>
        <dbReference type="EC" id="3.2.1.113"/>
    </reaction>
</comment>
<keyword evidence="5 22" id="KW-0812">Transmembrane</keyword>
<evidence type="ECO:0000256" key="8">
    <source>
        <dbReference type="ARBA" id="ARBA00022837"/>
    </source>
</evidence>
<comment type="subcellular location">
    <subcellularLocation>
        <location evidence="2">Golgi apparatus membrane</location>
        <topology evidence="2">Single-pass type II membrane protein</topology>
    </subcellularLocation>
</comment>
<dbReference type="GO" id="GO:0004571">
    <property type="term" value="F:mannosyl-oligosaccharide 1,2-alpha-mannosidase activity"/>
    <property type="evidence" value="ECO:0000318"/>
    <property type="project" value="GO_Central"/>
</dbReference>
<dbReference type="Reactome" id="R-DDI-964827">
    <property type="pathway name" value="Progressive trimming of alpha-1,2-linked mannose residues from Man9/8/7GlcNAc2 to produce Man5GlcNAc2"/>
</dbReference>
<evidence type="ECO:0000256" key="7">
    <source>
        <dbReference type="ARBA" id="ARBA00022801"/>
    </source>
</evidence>
<dbReference type="EC" id="3.2.1.-" evidence="21"/>
<comment type="cofactor">
    <cofactor evidence="1 19">
        <name>Ca(2+)</name>
        <dbReference type="ChEBI" id="CHEBI:29108"/>
    </cofactor>
</comment>
<feature type="disulfide bond" evidence="20">
    <location>
        <begin position="403"/>
        <end position="438"/>
    </location>
</feature>
<dbReference type="FunFam" id="1.50.10.10:FF:000017">
    <property type="entry name" value="alpha-1,2-Mannosidase"/>
    <property type="match status" value="1"/>
</dbReference>
<dbReference type="Gene3D" id="1.50.10.10">
    <property type="match status" value="1"/>
</dbReference>
<dbReference type="PANTHER" id="PTHR11742">
    <property type="entry name" value="MANNOSYL-OLIGOSACCHARIDE ALPHA-1,2-MANNOSIDASE-RELATED"/>
    <property type="match status" value="1"/>
</dbReference>
<protein>
    <recommendedName>
        <fullName evidence="21">alpha-1,2-Mannosidase</fullName>
        <ecNumber evidence="21">3.2.1.-</ecNumber>
    </recommendedName>
</protein>
<dbReference type="AlphaFoldDB" id="Q54CH4"/>
<dbReference type="FunCoup" id="Q54CH4">
    <property type="interactions" value="478"/>
</dbReference>
<dbReference type="HOGENOM" id="CLU_003818_3_2_1"/>
<keyword evidence="11" id="KW-0333">Golgi apparatus</keyword>
<evidence type="ECO:0000256" key="22">
    <source>
        <dbReference type="SAM" id="Phobius"/>
    </source>
</evidence>
<sequence>MVLLKGRELFIAMIAAIFIIGFITILSFDGGMNRGGDNPLPQKWRKVGVQPKVETTTTTTSTYVNLQNTGNQINQGNQNIEGGGQGTQYDKNRRKLPRIKKGQVNPFNKIDKVYKENEDLNKKRSLLIREEMKFSWEKYREFAWGYDELKPVEKRGHDWFGLGLSIVDSLDTLYLMGLDKEYKEGKDWVENVLNHRKDTGKKVSVFETTIRFLGNYNTMYSLTGEQLYLDLGRDIADLLLYAFNDHSPFPASFVSLTDHKVSYQRWAGDCIILCEPASMLLELNELSRITGDPKYKEYSDKIVDALASMKPSIPGLYPTFITQDGKGFCNNKISVGAMGDSFYEYLLKMWIYQDGIEERYSELFQLSADAIIEHLYKVSKKGDGFITNLDGGSVSNTQEHLTCFAGGMFMLAAASNITGDDEKSALYMEVGEKVTRTCAKTYDITPTGLGPEIAYIEPDSGDIRFNGYKADSSYILRPETIESIFVAYRLTGNTEYQEMAWKIFQAIVDVCKTEHGYVGLNDVSNSWAFQDFQQSFFLAETLKYLYLTFQPSSLVPLDKYVFNTEAHPIEIQYKD</sequence>
<dbReference type="InterPro" id="IPR050749">
    <property type="entry name" value="Glycosyl_Hydrolase_47"/>
</dbReference>
<feature type="active site" description="Proton donor" evidence="18">
    <location>
        <position position="452"/>
    </location>
</feature>
<keyword evidence="10 22" id="KW-1133">Transmembrane helix</keyword>
<dbReference type="RefSeq" id="XP_629442.1">
    <property type="nucleotide sequence ID" value="XM_629440.1"/>
</dbReference>
<dbReference type="InterPro" id="IPR036026">
    <property type="entry name" value="Seven-hairpin_glycosidases"/>
</dbReference>
<dbReference type="PANTHER" id="PTHR11742:SF6">
    <property type="entry name" value="MANNOSYL-OLIGOSACCHARIDE ALPHA-1,2-MANNOSIDASE IA-RELATED"/>
    <property type="match status" value="1"/>
</dbReference>
<dbReference type="GO" id="GO:0009100">
    <property type="term" value="P:glycoprotein metabolic process"/>
    <property type="evidence" value="ECO:0007669"/>
    <property type="project" value="UniProtKB-ARBA"/>
</dbReference>
<evidence type="ECO:0000256" key="12">
    <source>
        <dbReference type="ARBA" id="ARBA00023136"/>
    </source>
</evidence>
<dbReference type="Proteomes" id="UP000002195">
    <property type="component" value="Unassembled WGS sequence"/>
</dbReference>
<keyword evidence="12 22" id="KW-0472">Membrane</keyword>
<dbReference type="GO" id="GO:0000139">
    <property type="term" value="C:Golgi membrane"/>
    <property type="evidence" value="ECO:0000318"/>
    <property type="project" value="GO_Central"/>
</dbReference>
<keyword evidence="9" id="KW-0735">Signal-anchor</keyword>
<dbReference type="STRING" id="44689.Q54CH4"/>
<evidence type="ECO:0000313" key="24">
    <source>
        <dbReference type="Proteomes" id="UP000002195"/>
    </source>
</evidence>
<feature type="active site" description="Proton donor" evidence="18">
    <location>
        <position position="207"/>
    </location>
</feature>
<dbReference type="Pfam" id="PF01532">
    <property type="entry name" value="Glyco_hydro_47"/>
    <property type="match status" value="1"/>
</dbReference>
<evidence type="ECO:0000256" key="20">
    <source>
        <dbReference type="PIRSR" id="PIRSR601382-3"/>
    </source>
</evidence>
<evidence type="ECO:0000256" key="10">
    <source>
        <dbReference type="ARBA" id="ARBA00022989"/>
    </source>
</evidence>
<dbReference type="SMR" id="Q54CH4"/>
<dbReference type="InParanoid" id="Q54CH4"/>
<comment type="pathway">
    <text evidence="3">Protein modification; protein glycosylation.</text>
</comment>
<evidence type="ECO:0000256" key="9">
    <source>
        <dbReference type="ARBA" id="ARBA00022968"/>
    </source>
</evidence>
<feature type="binding site" evidence="19">
    <location>
        <position position="564"/>
    </location>
    <ligand>
        <name>Ca(2+)</name>
        <dbReference type="ChEBI" id="CHEBI:29108"/>
    </ligand>
</feature>
<evidence type="ECO:0000313" key="23">
    <source>
        <dbReference type="EMBL" id="EAL61008.1"/>
    </source>
</evidence>
<dbReference type="KEGG" id="ddi:DDB_G0292918"/>
<evidence type="ECO:0000256" key="2">
    <source>
        <dbReference type="ARBA" id="ARBA00004323"/>
    </source>
</evidence>
<organism evidence="23 24">
    <name type="scientific">Dictyostelium discoideum</name>
    <name type="common">Social amoeba</name>
    <dbReference type="NCBI Taxonomy" id="44689"/>
    <lineage>
        <taxon>Eukaryota</taxon>
        <taxon>Amoebozoa</taxon>
        <taxon>Evosea</taxon>
        <taxon>Eumycetozoa</taxon>
        <taxon>Dictyostelia</taxon>
        <taxon>Dictyosteliales</taxon>
        <taxon>Dictyosteliaceae</taxon>
        <taxon>Dictyostelium</taxon>
    </lineage>
</organism>
<evidence type="ECO:0000256" key="11">
    <source>
        <dbReference type="ARBA" id="ARBA00023034"/>
    </source>
</evidence>
<evidence type="ECO:0000256" key="13">
    <source>
        <dbReference type="ARBA" id="ARBA00023157"/>
    </source>
</evidence>
<keyword evidence="14" id="KW-0325">Glycoprotein</keyword>
<dbReference type="InterPro" id="IPR001382">
    <property type="entry name" value="Glyco_hydro_47"/>
</dbReference>
<evidence type="ECO:0000256" key="16">
    <source>
        <dbReference type="ARBA" id="ARBA00047669"/>
    </source>
</evidence>